<evidence type="ECO:0000256" key="1">
    <source>
        <dbReference type="SAM" id="MobiDB-lite"/>
    </source>
</evidence>
<dbReference type="Pfam" id="PF12937">
    <property type="entry name" value="F-box-like"/>
    <property type="match status" value="1"/>
</dbReference>
<dbReference type="InterPro" id="IPR036047">
    <property type="entry name" value="F-box-like_dom_sf"/>
</dbReference>
<evidence type="ECO:0000313" key="4">
    <source>
        <dbReference type="RefSeq" id="XP_072824400.1"/>
    </source>
</evidence>
<feature type="region of interest" description="Disordered" evidence="1">
    <location>
        <begin position="110"/>
        <end position="132"/>
    </location>
</feature>
<keyword evidence="3" id="KW-1185">Reference proteome</keyword>
<dbReference type="Proteomes" id="UP001652581">
    <property type="component" value="Chromosome 9"/>
</dbReference>
<dbReference type="SUPFAM" id="SSF81383">
    <property type="entry name" value="F-box domain"/>
    <property type="match status" value="1"/>
</dbReference>
<name>A0ABM5DU22_VICPA</name>
<feature type="domain" description="F-box" evidence="2">
    <location>
        <begin position="1"/>
        <end position="47"/>
    </location>
</feature>
<evidence type="ECO:0000259" key="2">
    <source>
        <dbReference type="PROSITE" id="PS50181"/>
    </source>
</evidence>
<dbReference type="Gene3D" id="1.20.1280.50">
    <property type="match status" value="1"/>
</dbReference>
<proteinExistence type="predicted"/>
<accession>A0ABM5DU22</accession>
<dbReference type="GeneID" id="102528353"/>
<dbReference type="SMART" id="SM00256">
    <property type="entry name" value="FBOX"/>
    <property type="match status" value="1"/>
</dbReference>
<protein>
    <recommendedName>
        <fullName evidence="2">F-box domain-containing protein</fullName>
    </recommendedName>
</protein>
<dbReference type="PROSITE" id="PS50181">
    <property type="entry name" value="FBOX"/>
    <property type="match status" value="1"/>
</dbReference>
<dbReference type="CDD" id="cd09917">
    <property type="entry name" value="F-box_SF"/>
    <property type="match status" value="1"/>
</dbReference>
<evidence type="ECO:0000313" key="3">
    <source>
        <dbReference type="Proteomes" id="UP001652581"/>
    </source>
</evidence>
<dbReference type="InterPro" id="IPR001810">
    <property type="entry name" value="F-box_dom"/>
</dbReference>
<dbReference type="RefSeq" id="XP_072824400.1">
    <property type="nucleotide sequence ID" value="XM_072968299.1"/>
</dbReference>
<reference evidence="4" key="1">
    <citation type="submission" date="2025-08" db="UniProtKB">
        <authorList>
            <consortium name="RefSeq"/>
        </authorList>
    </citation>
    <scope>IDENTIFICATION</scope>
</reference>
<gene>
    <name evidence="4" type="primary">LOC102528353</name>
</gene>
<sequence>MAESLPLEILTYILSFLPLSDQKEASLVSQAWYCAAQNALREPHRELEHQASSPKNPSPQPQDPSLLTLQALRELDLTACSAPVPPAEAVVTEPVARTYRQGLGGCGQGLSQPGALGAESLQPPQRQGLGPGSQLLAEAAASQPVQLQSAYRANTGYHWASVQATPDVRCGHVSWHQHGFCQVLPSPTAPGARARHLVPYRSSPSPLPALSFSSLCCTPNKIKKFQILPPCLKFSDSRVPPLPTSVETAQPSPQTMCRKHQRDRQLLLLAQSPAGALSGS</sequence>
<organism evidence="3 4">
    <name type="scientific">Vicugna pacos</name>
    <name type="common">Alpaca</name>
    <name type="synonym">Lama pacos</name>
    <dbReference type="NCBI Taxonomy" id="30538"/>
    <lineage>
        <taxon>Eukaryota</taxon>
        <taxon>Metazoa</taxon>
        <taxon>Chordata</taxon>
        <taxon>Craniata</taxon>
        <taxon>Vertebrata</taxon>
        <taxon>Euteleostomi</taxon>
        <taxon>Mammalia</taxon>
        <taxon>Eutheria</taxon>
        <taxon>Laurasiatheria</taxon>
        <taxon>Artiodactyla</taxon>
        <taxon>Tylopoda</taxon>
        <taxon>Camelidae</taxon>
        <taxon>Vicugna</taxon>
    </lineage>
</organism>
<feature type="region of interest" description="Disordered" evidence="1">
    <location>
        <begin position="43"/>
        <end position="64"/>
    </location>
</feature>